<name>A0A7W9BDM9_9SPHN</name>
<feature type="transmembrane region" description="Helical" evidence="1">
    <location>
        <begin position="6"/>
        <end position="26"/>
    </location>
</feature>
<organism evidence="2 3">
    <name type="scientific">Sphingomonas aerophila</name>
    <dbReference type="NCBI Taxonomy" id="1344948"/>
    <lineage>
        <taxon>Bacteria</taxon>
        <taxon>Pseudomonadati</taxon>
        <taxon>Pseudomonadota</taxon>
        <taxon>Alphaproteobacteria</taxon>
        <taxon>Sphingomonadales</taxon>
        <taxon>Sphingomonadaceae</taxon>
        <taxon>Sphingomonas</taxon>
    </lineage>
</organism>
<evidence type="ECO:0000313" key="3">
    <source>
        <dbReference type="Proteomes" id="UP000546200"/>
    </source>
</evidence>
<evidence type="ECO:0000256" key="1">
    <source>
        <dbReference type="SAM" id="Phobius"/>
    </source>
</evidence>
<dbReference type="Proteomes" id="UP000546200">
    <property type="component" value="Unassembled WGS sequence"/>
</dbReference>
<gene>
    <name evidence="2" type="ORF">FHS94_002109</name>
</gene>
<accession>A0A7W9BDM9</accession>
<dbReference type="AlphaFoldDB" id="A0A7W9BDM9"/>
<evidence type="ECO:0000313" key="2">
    <source>
        <dbReference type="EMBL" id="MBB5715263.1"/>
    </source>
</evidence>
<comment type="caution">
    <text evidence="2">The sequence shown here is derived from an EMBL/GenBank/DDBJ whole genome shotgun (WGS) entry which is preliminary data.</text>
</comment>
<keyword evidence="1" id="KW-0812">Transmembrane</keyword>
<feature type="transmembrane region" description="Helical" evidence="1">
    <location>
        <begin position="33"/>
        <end position="51"/>
    </location>
</feature>
<proteinExistence type="predicted"/>
<sequence length="93" mass="9795">MDGYGEFVRALAVVVGLAALTVGFAVRRRPVAEMLTVVLTGFLAILGHLLWTRGPDLVATATISVWTAGLLVPVVCVAVLFGAGMAKFLARIR</sequence>
<keyword evidence="1" id="KW-0472">Membrane</keyword>
<dbReference type="EMBL" id="JACIJK010000006">
    <property type="protein sequence ID" value="MBB5715263.1"/>
    <property type="molecule type" value="Genomic_DNA"/>
</dbReference>
<dbReference type="RefSeq" id="WP_184057437.1">
    <property type="nucleotide sequence ID" value="NZ_JACIJK010000006.1"/>
</dbReference>
<keyword evidence="3" id="KW-1185">Reference proteome</keyword>
<reference evidence="2 3" key="1">
    <citation type="submission" date="2020-08" db="EMBL/GenBank/DDBJ databases">
        <title>Genomic Encyclopedia of Type Strains, Phase IV (KMG-IV): sequencing the most valuable type-strain genomes for metagenomic binning, comparative biology and taxonomic classification.</title>
        <authorList>
            <person name="Goeker M."/>
        </authorList>
    </citation>
    <scope>NUCLEOTIDE SEQUENCE [LARGE SCALE GENOMIC DNA]</scope>
    <source>
        <strain evidence="2 3">DSM 100044</strain>
    </source>
</reference>
<keyword evidence="1" id="KW-1133">Transmembrane helix</keyword>
<feature type="transmembrane region" description="Helical" evidence="1">
    <location>
        <begin position="63"/>
        <end position="90"/>
    </location>
</feature>
<protein>
    <submittedName>
        <fullName evidence="2">Putative membrane protein</fullName>
    </submittedName>
</protein>